<reference evidence="1 2" key="1">
    <citation type="submission" date="2020-07" db="EMBL/GenBank/DDBJ databases">
        <title>Taxonomic proposal: Crassvirales, a new order of highly abundant and diverse bacterial viruses.</title>
        <authorList>
            <person name="Shkoporov A.N."/>
            <person name="Stockdale S.R."/>
            <person name="Guerin E."/>
            <person name="Ross R.P."/>
            <person name="Hill C."/>
        </authorList>
    </citation>
    <scope>NUCLEOTIDE SEQUENCE [LARGE SCALE GENOMIC DNA]</scope>
</reference>
<evidence type="ECO:0000313" key="1">
    <source>
        <dbReference type="EMBL" id="QOR57130.1"/>
    </source>
</evidence>
<name>A0A7M1RVS2_9CAUD</name>
<organism evidence="1 2">
    <name type="scientific">uncultured phage cr4_1</name>
    <dbReference type="NCBI Taxonomy" id="2772084"/>
    <lineage>
        <taxon>Viruses</taxon>
        <taxon>Duplodnaviria</taxon>
        <taxon>Heunggongvirae</taxon>
        <taxon>Uroviricota</taxon>
        <taxon>Caudoviricetes</taxon>
        <taxon>Crassvirales</taxon>
        <taxon>Suoliviridae</taxon>
        <taxon>Loutivirinae</taxon>
        <taxon>Buorbuivirus</taxon>
        <taxon>Buorbuivirus hominis</taxon>
    </lineage>
</organism>
<proteinExistence type="predicted"/>
<evidence type="ECO:0000313" key="2">
    <source>
        <dbReference type="Proteomes" id="UP000593850"/>
    </source>
</evidence>
<protein>
    <submittedName>
        <fullName evidence="1">Uncharacterized protein</fullName>
    </submittedName>
</protein>
<sequence length="62" mass="7163">MRIRYFAWFDSKAERTEFISILNQSRSESEAISKLLDKYPDLSMSAISGVVSNFVKEINKKS</sequence>
<keyword evidence="2" id="KW-1185">Reference proteome</keyword>
<dbReference type="KEGG" id="vg:65131060"/>
<dbReference type="EMBL" id="MT774400">
    <property type="protein sequence ID" value="QOR57130.1"/>
    <property type="molecule type" value="Genomic_DNA"/>
</dbReference>
<dbReference type="GeneID" id="65131060"/>
<dbReference type="Proteomes" id="UP000593850">
    <property type="component" value="Segment"/>
</dbReference>
<accession>A0A7M1RVS2</accession>
<dbReference type="RefSeq" id="YP_010112582.1">
    <property type="nucleotide sequence ID" value="NC_055893.1"/>
</dbReference>